<reference evidence="2 3" key="1">
    <citation type="submission" date="2023-08" db="EMBL/GenBank/DDBJ databases">
        <title>Black Yeasts Isolated from many extreme environments.</title>
        <authorList>
            <person name="Coleine C."/>
            <person name="Stajich J.E."/>
            <person name="Selbmann L."/>
        </authorList>
    </citation>
    <scope>NUCLEOTIDE SEQUENCE [LARGE SCALE GENOMIC DNA]</scope>
    <source>
        <strain evidence="2 3">CCFEE 5935</strain>
    </source>
</reference>
<accession>A0AAV9P466</accession>
<dbReference type="InterPro" id="IPR013096">
    <property type="entry name" value="Cupin_2"/>
</dbReference>
<dbReference type="AlphaFoldDB" id="A0AAV9P466"/>
<protein>
    <recommendedName>
        <fullName evidence="1">Cupin type-2 domain-containing protein</fullName>
    </recommendedName>
</protein>
<dbReference type="Gene3D" id="2.60.120.10">
    <property type="entry name" value="Jelly Rolls"/>
    <property type="match status" value="1"/>
</dbReference>
<dbReference type="RefSeq" id="XP_064656273.1">
    <property type="nucleotide sequence ID" value="XM_064805813.1"/>
</dbReference>
<proteinExistence type="predicted"/>
<keyword evidence="3" id="KW-1185">Reference proteome</keyword>
<dbReference type="SUPFAM" id="SSF51182">
    <property type="entry name" value="RmlC-like cupins"/>
    <property type="match status" value="1"/>
</dbReference>
<evidence type="ECO:0000259" key="1">
    <source>
        <dbReference type="Pfam" id="PF07883"/>
    </source>
</evidence>
<dbReference type="GeneID" id="89929914"/>
<dbReference type="InterPro" id="IPR011051">
    <property type="entry name" value="RmlC_Cupin_sf"/>
</dbReference>
<gene>
    <name evidence="2" type="ORF">LTR77_008581</name>
</gene>
<feature type="domain" description="Cupin type-2" evidence="1">
    <location>
        <begin position="60"/>
        <end position="110"/>
    </location>
</feature>
<dbReference type="EMBL" id="JAVRRT010000014">
    <property type="protein sequence ID" value="KAK5166320.1"/>
    <property type="molecule type" value="Genomic_DNA"/>
</dbReference>
<evidence type="ECO:0000313" key="3">
    <source>
        <dbReference type="Proteomes" id="UP001337655"/>
    </source>
</evidence>
<dbReference type="Proteomes" id="UP001337655">
    <property type="component" value="Unassembled WGS sequence"/>
</dbReference>
<evidence type="ECO:0000313" key="2">
    <source>
        <dbReference type="EMBL" id="KAK5166320.1"/>
    </source>
</evidence>
<sequence>MFDQLNVPRTAIATDNPVLFDDGRAAMEFYTPSNKYFGRQIIPVGNRWSDGTRSFMAPVAHYHLLQTETFHVESGRGLWYLKGKTIERSAGQDITIPKYTWHTFENHPDSAEPLVILYRYDSQRFIMEESFFRNTLTYLWDCGRAGVEPSVLQLSVFIVAAWMPADFVQCPGDYLSCFVNTLAMWMFAFIGRFVYGYKSTYPEYWDEEYIRTRIGEESKKAA</sequence>
<dbReference type="Pfam" id="PF07883">
    <property type="entry name" value="Cupin_2"/>
    <property type="match status" value="1"/>
</dbReference>
<dbReference type="InterPro" id="IPR014710">
    <property type="entry name" value="RmlC-like_jellyroll"/>
</dbReference>
<comment type="caution">
    <text evidence="2">The sequence shown here is derived from an EMBL/GenBank/DDBJ whole genome shotgun (WGS) entry which is preliminary data.</text>
</comment>
<organism evidence="2 3">
    <name type="scientific">Saxophila tyrrhenica</name>
    <dbReference type="NCBI Taxonomy" id="1690608"/>
    <lineage>
        <taxon>Eukaryota</taxon>
        <taxon>Fungi</taxon>
        <taxon>Dikarya</taxon>
        <taxon>Ascomycota</taxon>
        <taxon>Pezizomycotina</taxon>
        <taxon>Dothideomycetes</taxon>
        <taxon>Dothideomycetidae</taxon>
        <taxon>Mycosphaerellales</taxon>
        <taxon>Extremaceae</taxon>
        <taxon>Saxophila</taxon>
    </lineage>
</organism>
<name>A0AAV9P466_9PEZI</name>